<dbReference type="Gene3D" id="3.40.640.10">
    <property type="entry name" value="Type I PLP-dependent aspartate aminotransferase-like (Major domain)"/>
    <property type="match status" value="1"/>
</dbReference>
<organism evidence="1">
    <name type="scientific">marine sediment metagenome</name>
    <dbReference type="NCBI Taxonomy" id="412755"/>
    <lineage>
        <taxon>unclassified sequences</taxon>
        <taxon>metagenomes</taxon>
        <taxon>ecological metagenomes</taxon>
    </lineage>
</organism>
<dbReference type="SUPFAM" id="SSF53383">
    <property type="entry name" value="PLP-dependent transferases"/>
    <property type="match status" value="1"/>
</dbReference>
<name>X1L6Q1_9ZZZZ</name>
<dbReference type="AlphaFoldDB" id="X1L6Q1"/>
<dbReference type="InterPro" id="IPR015421">
    <property type="entry name" value="PyrdxlP-dep_Trfase_major"/>
</dbReference>
<feature type="non-terminal residue" evidence="1">
    <location>
        <position position="32"/>
    </location>
</feature>
<dbReference type="Gene3D" id="3.90.1150.10">
    <property type="entry name" value="Aspartate Aminotransferase, domain 1"/>
    <property type="match status" value="1"/>
</dbReference>
<reference evidence="1" key="1">
    <citation type="journal article" date="2014" name="Front. Microbiol.">
        <title>High frequency of phylogenetically diverse reductive dehalogenase-homologous genes in deep subseafloor sedimentary metagenomes.</title>
        <authorList>
            <person name="Kawai M."/>
            <person name="Futagami T."/>
            <person name="Toyoda A."/>
            <person name="Takaki Y."/>
            <person name="Nishi S."/>
            <person name="Hori S."/>
            <person name="Arai W."/>
            <person name="Tsubouchi T."/>
            <person name="Morono Y."/>
            <person name="Uchiyama I."/>
            <person name="Ito T."/>
            <person name="Fujiyama A."/>
            <person name="Inagaki F."/>
            <person name="Takami H."/>
        </authorList>
    </citation>
    <scope>NUCLEOTIDE SEQUENCE</scope>
    <source>
        <strain evidence="1">Expedition CK06-06</strain>
    </source>
</reference>
<dbReference type="InterPro" id="IPR015424">
    <property type="entry name" value="PyrdxlP-dep_Trfase"/>
</dbReference>
<sequence>MKLFTVGPVACPPEVLEEMKRQMFSHRSKEYK</sequence>
<dbReference type="InterPro" id="IPR015422">
    <property type="entry name" value="PyrdxlP-dep_Trfase_small"/>
</dbReference>
<dbReference type="EMBL" id="BARV01005401">
    <property type="protein sequence ID" value="GAI14678.1"/>
    <property type="molecule type" value="Genomic_DNA"/>
</dbReference>
<accession>X1L6Q1</accession>
<evidence type="ECO:0000313" key="1">
    <source>
        <dbReference type="EMBL" id="GAI14678.1"/>
    </source>
</evidence>
<gene>
    <name evidence="1" type="ORF">S06H3_11252</name>
</gene>
<proteinExistence type="predicted"/>
<protein>
    <submittedName>
        <fullName evidence="1">Uncharacterized protein</fullName>
    </submittedName>
</protein>
<comment type="caution">
    <text evidence="1">The sequence shown here is derived from an EMBL/GenBank/DDBJ whole genome shotgun (WGS) entry which is preliminary data.</text>
</comment>